<dbReference type="InterPro" id="IPR016032">
    <property type="entry name" value="Sig_transdc_resp-reg_C-effctor"/>
</dbReference>
<feature type="transmembrane region" description="Helical" evidence="3">
    <location>
        <begin position="150"/>
        <end position="171"/>
    </location>
</feature>
<dbReference type="Proteomes" id="UP001058553">
    <property type="component" value="Chromosome"/>
</dbReference>
<dbReference type="InterPro" id="IPR036388">
    <property type="entry name" value="WH-like_DNA-bd_sf"/>
</dbReference>
<dbReference type="SUPFAM" id="SSF46894">
    <property type="entry name" value="C-terminal effector domain of the bipartite response regulators"/>
    <property type="match status" value="1"/>
</dbReference>
<dbReference type="GeneID" id="92237872"/>
<protein>
    <submittedName>
        <fullName evidence="5">Winged helix-turn-helix domain-containing protein</fullName>
    </submittedName>
</protein>
<evidence type="ECO:0000256" key="1">
    <source>
        <dbReference type="ARBA" id="ARBA00023125"/>
    </source>
</evidence>
<keyword evidence="6" id="KW-1185">Reference proteome</keyword>
<evidence type="ECO:0000259" key="4">
    <source>
        <dbReference type="PROSITE" id="PS51755"/>
    </source>
</evidence>
<evidence type="ECO:0000256" key="3">
    <source>
        <dbReference type="SAM" id="Phobius"/>
    </source>
</evidence>
<keyword evidence="3" id="KW-0472">Membrane</keyword>
<keyword evidence="3" id="KW-0812">Transmembrane</keyword>
<evidence type="ECO:0000256" key="2">
    <source>
        <dbReference type="PROSITE-ProRule" id="PRU01091"/>
    </source>
</evidence>
<keyword evidence="1 2" id="KW-0238">DNA-binding</keyword>
<accession>A0ABY5XAB7</accession>
<dbReference type="SMART" id="SM00862">
    <property type="entry name" value="Trans_reg_C"/>
    <property type="match status" value="1"/>
</dbReference>
<evidence type="ECO:0000313" key="5">
    <source>
        <dbReference type="EMBL" id="UWS34334.1"/>
    </source>
</evidence>
<dbReference type="Pfam" id="PF00486">
    <property type="entry name" value="Trans_reg_C"/>
    <property type="match status" value="1"/>
</dbReference>
<dbReference type="PROSITE" id="PS51755">
    <property type="entry name" value="OMPR_PHOB"/>
    <property type="match status" value="1"/>
</dbReference>
<proteinExistence type="predicted"/>
<evidence type="ECO:0000313" key="6">
    <source>
        <dbReference type="Proteomes" id="UP001058553"/>
    </source>
</evidence>
<dbReference type="Gene3D" id="1.10.10.10">
    <property type="entry name" value="Winged helix-like DNA-binding domain superfamily/Winged helix DNA-binding domain"/>
    <property type="match status" value="1"/>
</dbReference>
<feature type="domain" description="OmpR/PhoB-type" evidence="4">
    <location>
        <begin position="2"/>
        <end position="106"/>
    </location>
</feature>
<organism evidence="5 6">
    <name type="scientific">Erwinia pyrifoliae</name>
    <dbReference type="NCBI Taxonomy" id="79967"/>
    <lineage>
        <taxon>Bacteria</taxon>
        <taxon>Pseudomonadati</taxon>
        <taxon>Pseudomonadota</taxon>
        <taxon>Gammaproteobacteria</taxon>
        <taxon>Enterobacterales</taxon>
        <taxon>Erwiniaceae</taxon>
        <taxon>Erwinia</taxon>
    </lineage>
</organism>
<dbReference type="RefSeq" id="WP_012667303.1">
    <property type="nucleotide sequence ID" value="NZ_CP023567.1"/>
</dbReference>
<gene>
    <name evidence="5" type="ORF">NYP84_03910</name>
</gene>
<dbReference type="EMBL" id="CP103445">
    <property type="protein sequence ID" value="UWS34334.1"/>
    <property type="molecule type" value="Genomic_DNA"/>
</dbReference>
<dbReference type="InterPro" id="IPR001867">
    <property type="entry name" value="OmpR/PhoB-type_DNA-bd"/>
</dbReference>
<feature type="DNA-binding region" description="OmpR/PhoB-type" evidence="2">
    <location>
        <begin position="2"/>
        <end position="106"/>
    </location>
</feature>
<reference evidence="5" key="1">
    <citation type="submission" date="2022-07" db="EMBL/GenBank/DDBJ databases">
        <title>Genetic diversity of Erwinia pyrifoliae.</title>
        <authorList>
            <person name="Park D.S."/>
            <person name="Ham H."/>
        </authorList>
    </citation>
    <scope>NUCLEOTIDE SEQUENCE</scope>
    <source>
        <strain evidence="5">CP201486</strain>
    </source>
</reference>
<keyword evidence="3" id="KW-1133">Transmembrane helix</keyword>
<name>A0ABY5XAB7_ERWPY</name>
<sequence>MDNNITIGDLVRLDRRTRSLSRTHDGKSVMLPTAACRCLAALAQAKEQVLSQEQLMDIGWRHAGVEVTDNSVRVMITKIRRALVTLKVDERIQLIAVTRSGYRLIVRADRPGATDLSAAKRGVQAARILPAAGGDALPVIAPRSRLQRRIAAGGAGLVLGSCAVAVTGWLLTIDPVPVHYIRWYDGKAPPQSEVWVPEKAQPEKQQVIQTLQLYTQFALNKEGDINAEHARYLYITTGKSSPHLGLIACVTPLRDSENNCESYSFTYR</sequence>